<dbReference type="PANTHER" id="PTHR43575:SF1">
    <property type="entry name" value="PROTEIN ABCI7, CHLOROPLASTIC"/>
    <property type="match status" value="1"/>
</dbReference>
<evidence type="ECO:0000259" key="2">
    <source>
        <dbReference type="Pfam" id="PF01458"/>
    </source>
</evidence>
<comment type="similarity">
    <text evidence="1">Belongs to the iron-sulfur cluster assembly SufBD family.</text>
</comment>
<accession>A0ABN2RRK8</accession>
<dbReference type="Pfam" id="PF01458">
    <property type="entry name" value="SUFBD_core"/>
    <property type="match status" value="1"/>
</dbReference>
<reference evidence="3 4" key="1">
    <citation type="journal article" date="2019" name="Int. J. Syst. Evol. Microbiol.">
        <title>The Global Catalogue of Microorganisms (GCM) 10K type strain sequencing project: providing services to taxonomists for standard genome sequencing and annotation.</title>
        <authorList>
            <consortium name="The Broad Institute Genomics Platform"/>
            <consortium name="The Broad Institute Genome Sequencing Center for Infectious Disease"/>
            <person name="Wu L."/>
            <person name="Ma J."/>
        </authorList>
    </citation>
    <scope>NUCLEOTIDE SEQUENCE [LARGE SCALE GENOMIC DNA]</scope>
    <source>
        <strain evidence="3 4">JCM 16013</strain>
    </source>
</reference>
<dbReference type="Proteomes" id="UP001499854">
    <property type="component" value="Unassembled WGS sequence"/>
</dbReference>
<dbReference type="PANTHER" id="PTHR43575">
    <property type="entry name" value="PROTEIN ABCI7, CHLOROPLASTIC"/>
    <property type="match status" value="1"/>
</dbReference>
<evidence type="ECO:0000313" key="3">
    <source>
        <dbReference type="EMBL" id="GAA1973720.1"/>
    </source>
</evidence>
<evidence type="ECO:0000256" key="1">
    <source>
        <dbReference type="ARBA" id="ARBA00043967"/>
    </source>
</evidence>
<sequence>MTTEGHGDLLPLSKIHRFTSRDVEAFEMPTGREEEWRYTPLAPLRGLLDGSALATDNGLYGREASDSPVEVRVAPSGDAAFGRVVAPADRIAAQAWRRFGHGLSVSIPEDAVLEAPASFVVTGQGVGRTAFGHVAIHAGRNSRATIIVHYRGSGTYAENVEVILDEGADLNVVFLNQWEDDAVHVSAHHTGLGRFSRLRHTVVTLGGSLVRISPTLTFSEPGASADHNGLCFANDGQFFEHRPVADHVGPRCSSNINYKCAAHGDDARSVWIGNALIRAGAEGTDSYQANRNILLSPGARADAVPNMEIEIGDIQRAGHESATGRFDDEQLFYLMARGITEHEARRLVLRGFFNEVIRRIGVESVEESVRDAIESELEHVGRSPSRVAAGVLDRV</sequence>
<protein>
    <submittedName>
        <fullName evidence="3">Fe-S cluster assembly protein SufD</fullName>
    </submittedName>
</protein>
<dbReference type="EMBL" id="BAAAQM010000019">
    <property type="protein sequence ID" value="GAA1973720.1"/>
    <property type="molecule type" value="Genomic_DNA"/>
</dbReference>
<keyword evidence="4" id="KW-1185">Reference proteome</keyword>
<dbReference type="SUPFAM" id="SSF101960">
    <property type="entry name" value="Stabilizer of iron transporter SufD"/>
    <property type="match status" value="1"/>
</dbReference>
<gene>
    <name evidence="3" type="primary">sufD_2</name>
    <name evidence="3" type="ORF">GCM10009838_37040</name>
</gene>
<name>A0ABN2RRK8_9ACTN</name>
<proteinExistence type="inferred from homology"/>
<comment type="caution">
    <text evidence="3">The sequence shown here is derived from an EMBL/GenBank/DDBJ whole genome shotgun (WGS) entry which is preliminary data.</text>
</comment>
<evidence type="ECO:0000313" key="4">
    <source>
        <dbReference type="Proteomes" id="UP001499854"/>
    </source>
</evidence>
<dbReference type="InterPro" id="IPR011542">
    <property type="entry name" value="SUF_FeS_clus_asmbl_SufD"/>
</dbReference>
<organism evidence="3 4">
    <name type="scientific">Catenulispora subtropica</name>
    <dbReference type="NCBI Taxonomy" id="450798"/>
    <lineage>
        <taxon>Bacteria</taxon>
        <taxon>Bacillati</taxon>
        <taxon>Actinomycetota</taxon>
        <taxon>Actinomycetes</taxon>
        <taxon>Catenulisporales</taxon>
        <taxon>Catenulisporaceae</taxon>
        <taxon>Catenulispora</taxon>
    </lineage>
</organism>
<dbReference type="InterPro" id="IPR000825">
    <property type="entry name" value="SUF_FeS_clus_asmbl_SufBD_core"/>
</dbReference>
<dbReference type="InterPro" id="IPR055346">
    <property type="entry name" value="Fe-S_cluster_assembly_SufBD"/>
</dbReference>
<dbReference type="NCBIfam" id="TIGR01981">
    <property type="entry name" value="sufD"/>
    <property type="match status" value="1"/>
</dbReference>
<dbReference type="InterPro" id="IPR037284">
    <property type="entry name" value="SUF_FeS_clus_asmbl_SufBD_sf"/>
</dbReference>
<feature type="domain" description="SUF system FeS cluster assembly SufBD core" evidence="2">
    <location>
        <begin position="124"/>
        <end position="352"/>
    </location>
</feature>